<accession>A0A6J7KTA8</accession>
<dbReference type="EMBL" id="CAFBNR010000013">
    <property type="protein sequence ID" value="CAB4958153.1"/>
    <property type="molecule type" value="Genomic_DNA"/>
</dbReference>
<feature type="region of interest" description="Disordered" evidence="1">
    <location>
        <begin position="1"/>
        <end position="35"/>
    </location>
</feature>
<name>A0A6J7KTA8_9ZZZZ</name>
<sequence length="35" mass="3817">MSTQIPGLPVTIDQPSAMNPAPCSWRGEMAFTPER</sequence>
<evidence type="ECO:0000256" key="1">
    <source>
        <dbReference type="SAM" id="MobiDB-lite"/>
    </source>
</evidence>
<dbReference type="AlphaFoldDB" id="A0A6J7KTA8"/>
<evidence type="ECO:0000313" key="2">
    <source>
        <dbReference type="EMBL" id="CAB4958153.1"/>
    </source>
</evidence>
<proteinExistence type="predicted"/>
<gene>
    <name evidence="2" type="ORF">UFOPK3879_00409</name>
</gene>
<organism evidence="2">
    <name type="scientific">freshwater metagenome</name>
    <dbReference type="NCBI Taxonomy" id="449393"/>
    <lineage>
        <taxon>unclassified sequences</taxon>
        <taxon>metagenomes</taxon>
        <taxon>ecological metagenomes</taxon>
    </lineage>
</organism>
<reference evidence="2" key="1">
    <citation type="submission" date="2020-05" db="EMBL/GenBank/DDBJ databases">
        <authorList>
            <person name="Chiriac C."/>
            <person name="Salcher M."/>
            <person name="Ghai R."/>
            <person name="Kavagutti S V."/>
        </authorList>
    </citation>
    <scope>NUCLEOTIDE SEQUENCE</scope>
</reference>
<protein>
    <submittedName>
        <fullName evidence="2">Unannotated protein</fullName>
    </submittedName>
</protein>